<keyword evidence="13" id="KW-1185">Reference proteome</keyword>
<keyword evidence="3" id="KW-0597">Phosphoprotein</keyword>
<evidence type="ECO:0000256" key="7">
    <source>
        <dbReference type="RuleBase" id="RU004326"/>
    </source>
</evidence>
<name>A0A2R4VZQ1_THEAF</name>
<evidence type="ECO:0000256" key="5">
    <source>
        <dbReference type="ARBA" id="ARBA00022842"/>
    </source>
</evidence>
<protein>
    <submittedName>
        <fullName evidence="12">Phosphomannomutase</fullName>
    </submittedName>
</protein>
<dbReference type="Pfam" id="PF00408">
    <property type="entry name" value="PGM_PMM_IV"/>
    <property type="match status" value="1"/>
</dbReference>
<feature type="domain" description="Alpha-D-phosphohexomutase alpha/beta/alpha" evidence="9">
    <location>
        <begin position="3"/>
        <end position="139"/>
    </location>
</feature>
<dbReference type="GO" id="GO:0006166">
    <property type="term" value="P:purine ribonucleoside salvage"/>
    <property type="evidence" value="ECO:0007669"/>
    <property type="project" value="TreeGrafter"/>
</dbReference>
<dbReference type="InterPro" id="IPR016066">
    <property type="entry name" value="A-D-PHexomutase_CS"/>
</dbReference>
<evidence type="ECO:0000256" key="1">
    <source>
        <dbReference type="ARBA" id="ARBA00001946"/>
    </source>
</evidence>
<dbReference type="InterPro" id="IPR036900">
    <property type="entry name" value="A-D-PHexomutase_C_sf"/>
</dbReference>
<organism evidence="12 13">
    <name type="scientific">Thermodesulfobium acidiphilum</name>
    <dbReference type="NCBI Taxonomy" id="1794699"/>
    <lineage>
        <taxon>Bacteria</taxon>
        <taxon>Pseudomonadati</taxon>
        <taxon>Thermodesulfobiota</taxon>
        <taxon>Thermodesulfobiia</taxon>
        <taxon>Thermodesulfobiales</taxon>
        <taxon>Thermodesulfobiaceae</taxon>
        <taxon>Thermodesulfobium</taxon>
    </lineage>
</organism>
<evidence type="ECO:0000259" key="9">
    <source>
        <dbReference type="Pfam" id="PF02878"/>
    </source>
</evidence>
<dbReference type="RefSeq" id="WP_150130282.1">
    <property type="nucleotide sequence ID" value="NZ_CP020921.1"/>
</dbReference>
<comment type="similarity">
    <text evidence="2 7">Belongs to the phosphohexose mutase family.</text>
</comment>
<evidence type="ECO:0000259" key="8">
    <source>
        <dbReference type="Pfam" id="PF00408"/>
    </source>
</evidence>
<dbReference type="Pfam" id="PF02879">
    <property type="entry name" value="PGM_PMM_II"/>
    <property type="match status" value="1"/>
</dbReference>
<dbReference type="InterPro" id="IPR005845">
    <property type="entry name" value="A-D-PHexomutase_a/b/a-II"/>
</dbReference>
<proteinExistence type="inferred from homology"/>
<dbReference type="InterPro" id="IPR005843">
    <property type="entry name" value="A-D-PHexomutase_C"/>
</dbReference>
<evidence type="ECO:0000256" key="2">
    <source>
        <dbReference type="ARBA" id="ARBA00010231"/>
    </source>
</evidence>
<evidence type="ECO:0000256" key="6">
    <source>
        <dbReference type="ARBA" id="ARBA00023235"/>
    </source>
</evidence>
<evidence type="ECO:0000313" key="13">
    <source>
        <dbReference type="Proteomes" id="UP000244792"/>
    </source>
</evidence>
<dbReference type="Gene3D" id="3.30.310.50">
    <property type="entry name" value="Alpha-D-phosphohexomutase, C-terminal domain"/>
    <property type="match status" value="1"/>
</dbReference>
<evidence type="ECO:0000259" key="11">
    <source>
        <dbReference type="Pfam" id="PF02880"/>
    </source>
</evidence>
<dbReference type="GO" id="GO:0000287">
    <property type="term" value="F:magnesium ion binding"/>
    <property type="evidence" value="ECO:0007669"/>
    <property type="project" value="InterPro"/>
</dbReference>
<dbReference type="PRINTS" id="PR00509">
    <property type="entry name" value="PGMPMM"/>
</dbReference>
<evidence type="ECO:0000313" key="12">
    <source>
        <dbReference type="EMBL" id="AWB09944.1"/>
    </source>
</evidence>
<dbReference type="OrthoDB" id="9806956at2"/>
<dbReference type="Gene3D" id="3.40.120.10">
    <property type="entry name" value="Alpha-D-Glucose-1,6-Bisphosphate, subunit A, domain 3"/>
    <property type="match status" value="3"/>
</dbReference>
<evidence type="ECO:0000256" key="3">
    <source>
        <dbReference type="ARBA" id="ARBA00022553"/>
    </source>
</evidence>
<dbReference type="PANTHER" id="PTHR45745:SF1">
    <property type="entry name" value="PHOSPHOGLUCOMUTASE 2B-RELATED"/>
    <property type="match status" value="1"/>
</dbReference>
<dbReference type="Pfam" id="PF02878">
    <property type="entry name" value="PGM_PMM_I"/>
    <property type="match status" value="1"/>
</dbReference>
<keyword evidence="6" id="KW-0413">Isomerase</keyword>
<sequence>MNIKFGTDGWRAKIAQDYTFENLEKVSLALAITLEEENPLNKTCVIGYDTRFFSEDFAKHVAEILSGVGFDVIISDNFIPTPTLAFSVKDKACAVGIMITASHNPYNYNGFKIKQSFGGSASKDFTSKVESNLGKIKTYRFSNEKKKIRVQNLFENYKNSLLKFIDINAIKESGIKVAVDCMNGAGSGYLSKLLSNLNINVFPVRNEKDPYFNGSRPEPIPQLLGPLSYEVFSKSLNLGTALDGDGDRVASCDASGTVFTSQQTYALLLNHLVTNRKLKGKVLKNFAVSVLVDKLCKHYNIEFEILPVGFKYICSKMISEGNILMGGEESGGFGFLGHIPDRDGFLSSLYLIESVVVTKKSLMEQLDEIYDKVGFFEYDRYDLKLEISVEEVRKRIKDLIENPAKKINDKKVFEISTIDGIKYILEDESWLLIRPSGTEPVIRIYAEGKSIYEVKALIRFGTKLFQ</sequence>
<reference evidence="12 13" key="1">
    <citation type="submission" date="2017-04" db="EMBL/GenBank/DDBJ databases">
        <title>Genomic insights into metabolism of Thermodesulfobium acidiphilum.</title>
        <authorList>
            <person name="Toshchakov S.V."/>
            <person name="Frolov E.N."/>
            <person name="Kublanov I.V."/>
            <person name="Samarov N.I."/>
            <person name="Novikov A."/>
            <person name="Lebedinsky A.V."/>
            <person name="Bonch-Osmolovskaya E.A."/>
            <person name="Chernyh N.A."/>
        </authorList>
    </citation>
    <scope>NUCLEOTIDE SEQUENCE [LARGE SCALE GENOMIC DNA]</scope>
    <source>
        <strain evidence="12 13">3127-1</strain>
    </source>
</reference>
<dbReference type="SUPFAM" id="SSF55957">
    <property type="entry name" value="Phosphoglucomutase, C-terminal domain"/>
    <property type="match status" value="1"/>
</dbReference>
<dbReference type="InterPro" id="IPR005841">
    <property type="entry name" value="Alpha-D-phosphohexomutase_SF"/>
</dbReference>
<dbReference type="Proteomes" id="UP000244792">
    <property type="component" value="Chromosome"/>
</dbReference>
<keyword evidence="4 7" id="KW-0479">Metal-binding</keyword>
<feature type="domain" description="Alpha-D-phosphohexomutase alpha/beta/alpha" evidence="10">
    <location>
        <begin position="156"/>
        <end position="256"/>
    </location>
</feature>
<dbReference type="InterPro" id="IPR005844">
    <property type="entry name" value="A-D-PHexomutase_a/b/a-I"/>
</dbReference>
<dbReference type="InterPro" id="IPR005846">
    <property type="entry name" value="A-D-PHexomutase_a/b/a-III"/>
</dbReference>
<dbReference type="GO" id="GO:0008973">
    <property type="term" value="F:phosphopentomutase activity"/>
    <property type="evidence" value="ECO:0007669"/>
    <property type="project" value="TreeGrafter"/>
</dbReference>
<feature type="domain" description="Alpha-D-phosphohexomutase C-terminal" evidence="8">
    <location>
        <begin position="398"/>
        <end position="456"/>
    </location>
</feature>
<comment type="cofactor">
    <cofactor evidence="1">
        <name>Mg(2+)</name>
        <dbReference type="ChEBI" id="CHEBI:18420"/>
    </cofactor>
</comment>
<feature type="domain" description="Alpha-D-phosphohexomutase alpha/beta/alpha" evidence="11">
    <location>
        <begin position="262"/>
        <end position="372"/>
    </location>
</feature>
<dbReference type="SUPFAM" id="SSF53738">
    <property type="entry name" value="Phosphoglucomutase, first 3 domains"/>
    <property type="match status" value="2"/>
</dbReference>
<dbReference type="PANTHER" id="PTHR45745">
    <property type="entry name" value="PHOSPHOMANNOMUTASE 45A"/>
    <property type="match status" value="1"/>
</dbReference>
<dbReference type="KEGG" id="taci:TDSAC_0570"/>
<dbReference type="PROSITE" id="PS00710">
    <property type="entry name" value="PGM_PMM"/>
    <property type="match status" value="1"/>
</dbReference>
<dbReference type="Pfam" id="PF02880">
    <property type="entry name" value="PGM_PMM_III"/>
    <property type="match status" value="1"/>
</dbReference>
<evidence type="ECO:0000256" key="4">
    <source>
        <dbReference type="ARBA" id="ARBA00022723"/>
    </source>
</evidence>
<accession>A0A2R4VZQ1</accession>
<dbReference type="AlphaFoldDB" id="A0A2R4VZQ1"/>
<dbReference type="InterPro" id="IPR016055">
    <property type="entry name" value="A-D-PHexomutase_a/b/a-I/II/III"/>
</dbReference>
<gene>
    <name evidence="12" type="ORF">TDSAC_0570</name>
</gene>
<dbReference type="GO" id="GO:0005975">
    <property type="term" value="P:carbohydrate metabolic process"/>
    <property type="evidence" value="ECO:0007669"/>
    <property type="project" value="InterPro"/>
</dbReference>
<evidence type="ECO:0000259" key="10">
    <source>
        <dbReference type="Pfam" id="PF02879"/>
    </source>
</evidence>
<dbReference type="EMBL" id="CP020921">
    <property type="protein sequence ID" value="AWB09944.1"/>
    <property type="molecule type" value="Genomic_DNA"/>
</dbReference>
<keyword evidence="5 7" id="KW-0460">Magnesium</keyword>